<reference evidence="2 3" key="1">
    <citation type="journal article" date="2016" name="C (Basel)">
        <title>Selective Growth of and Electricity Production by Marine Exoelectrogenic Bacteria in Self-Aggregated Hydrogel of Microbially Reduced Graphene Oxide.</title>
        <authorList>
            <person name="Yoshida N."/>
            <person name="Goto Y."/>
            <person name="Miyata Y."/>
        </authorList>
    </citation>
    <scope>NUCLEOTIDE SEQUENCE [LARGE SCALE GENOMIC DNA]</scope>
    <source>
        <strain evidence="2 3">NIT-T3</strain>
    </source>
</reference>
<dbReference type="PANTHER" id="PTHR38342:SF1">
    <property type="entry name" value="SLR5037 PROTEIN"/>
    <property type="match status" value="1"/>
</dbReference>
<feature type="domain" description="DUF302" evidence="1">
    <location>
        <begin position="39"/>
        <end position="102"/>
    </location>
</feature>
<protein>
    <recommendedName>
        <fullName evidence="1">DUF302 domain-containing protein</fullName>
    </recommendedName>
</protein>
<dbReference type="EMBL" id="AP024355">
    <property type="protein sequence ID" value="BCR03470.1"/>
    <property type="molecule type" value="Genomic_DNA"/>
</dbReference>
<dbReference type="Pfam" id="PF03625">
    <property type="entry name" value="DUF302"/>
    <property type="match status" value="1"/>
</dbReference>
<sequence length="132" mass="14467">MAIQGSYFFGKTVPYPFDQTVARVKEALQEQGFGILTEIDVQDKLREKLGVSFRPYRILGACNPAMAHRALQAEINLGVLLPCNVVVYVGDDDRTQVVAMDPVGAMGMVGNPAMETLARQVKELLARALDNL</sequence>
<accession>A0ABM9SDD7</accession>
<dbReference type="Proteomes" id="UP001319827">
    <property type="component" value="Chromosome"/>
</dbReference>
<dbReference type="PANTHER" id="PTHR38342">
    <property type="entry name" value="SLR5037 PROTEIN"/>
    <property type="match status" value="1"/>
</dbReference>
<dbReference type="RefSeq" id="WP_221250941.1">
    <property type="nucleotide sequence ID" value="NZ_AP024355.1"/>
</dbReference>
<organism evidence="2 3">
    <name type="scientific">Desulfuromonas versatilis</name>
    <dbReference type="NCBI Taxonomy" id="2802975"/>
    <lineage>
        <taxon>Bacteria</taxon>
        <taxon>Pseudomonadati</taxon>
        <taxon>Thermodesulfobacteriota</taxon>
        <taxon>Desulfuromonadia</taxon>
        <taxon>Desulfuromonadales</taxon>
        <taxon>Desulfuromonadaceae</taxon>
        <taxon>Desulfuromonas</taxon>
    </lineage>
</organism>
<dbReference type="PIRSF" id="PIRSF021774">
    <property type="entry name" value="UCP021774"/>
    <property type="match status" value="1"/>
</dbReference>
<dbReference type="InterPro" id="IPR005180">
    <property type="entry name" value="DUF302"/>
</dbReference>
<evidence type="ECO:0000259" key="1">
    <source>
        <dbReference type="Pfam" id="PF03625"/>
    </source>
</evidence>
<proteinExistence type="predicted"/>
<evidence type="ECO:0000313" key="3">
    <source>
        <dbReference type="Proteomes" id="UP001319827"/>
    </source>
</evidence>
<reference evidence="2 3" key="2">
    <citation type="journal article" date="2021" name="Int. J. Syst. Evol. Microbiol.">
        <title>Isolation and Polyphasic Characterization of Desulfuromonas versatilis sp. Nov., an Electrogenic Bacteria Capable of Versatile Metabolism Isolated from a Graphene Oxide-Reducing Enrichment Culture.</title>
        <authorList>
            <person name="Xie L."/>
            <person name="Yoshida N."/>
            <person name="Ishii S."/>
            <person name="Meng L."/>
        </authorList>
    </citation>
    <scope>NUCLEOTIDE SEQUENCE [LARGE SCALE GENOMIC DNA]</scope>
    <source>
        <strain evidence="2 3">NIT-T3</strain>
    </source>
</reference>
<dbReference type="Gene3D" id="3.30.310.70">
    <property type="entry name" value="TT1751-like domain"/>
    <property type="match status" value="1"/>
</dbReference>
<name>A0ABM9SDD7_9BACT</name>
<dbReference type="CDD" id="cd14797">
    <property type="entry name" value="DUF302"/>
    <property type="match status" value="1"/>
</dbReference>
<keyword evidence="3" id="KW-1185">Reference proteome</keyword>
<dbReference type="InterPro" id="IPR035923">
    <property type="entry name" value="TT1751-like_sf"/>
</dbReference>
<dbReference type="SUPFAM" id="SSF103247">
    <property type="entry name" value="TT1751-like"/>
    <property type="match status" value="1"/>
</dbReference>
<gene>
    <name evidence="2" type="ORF">DESUT3_05390</name>
</gene>
<dbReference type="InterPro" id="IPR016796">
    <property type="entry name" value="UCP021774"/>
</dbReference>
<evidence type="ECO:0000313" key="2">
    <source>
        <dbReference type="EMBL" id="BCR03470.1"/>
    </source>
</evidence>